<gene>
    <name evidence="3" type="ORF">B7R54_01745</name>
</gene>
<evidence type="ECO:0000256" key="1">
    <source>
        <dbReference type="SAM" id="MobiDB-lite"/>
    </source>
</evidence>
<evidence type="ECO:0008006" key="5">
    <source>
        <dbReference type="Google" id="ProtNLM"/>
    </source>
</evidence>
<dbReference type="InterPro" id="IPR045584">
    <property type="entry name" value="Pilin-like"/>
</dbReference>
<dbReference type="Gene3D" id="3.30.700.10">
    <property type="entry name" value="Glycoprotein, Type 4 Pilin"/>
    <property type="match status" value="1"/>
</dbReference>
<keyword evidence="4" id="KW-1185">Reference proteome</keyword>
<dbReference type="EMBL" id="NBWZ01000001">
    <property type="protein sequence ID" value="RFA08077.1"/>
    <property type="molecule type" value="Genomic_DNA"/>
</dbReference>
<proteinExistence type="predicted"/>
<protein>
    <recommendedName>
        <fullName evidence="5">Prepilin-type cleavage/methylation domain-containing protein</fullName>
    </recommendedName>
</protein>
<feature type="region of interest" description="Disordered" evidence="1">
    <location>
        <begin position="219"/>
        <end position="239"/>
    </location>
</feature>
<comment type="caution">
    <text evidence="3">The sequence shown here is derived from an EMBL/GenBank/DDBJ whole genome shotgun (WGS) entry which is preliminary data.</text>
</comment>
<accession>A0A3E0VGS4</accession>
<keyword evidence="2" id="KW-1133">Transmembrane helix</keyword>
<dbReference type="Pfam" id="PF07963">
    <property type="entry name" value="N_methyl"/>
    <property type="match status" value="1"/>
</dbReference>
<name>A0A3E0VGS4_9MICO</name>
<dbReference type="AlphaFoldDB" id="A0A3E0VGS4"/>
<reference evidence="3 4" key="1">
    <citation type="submission" date="2017-04" db="EMBL/GenBank/DDBJ databases">
        <title>Comparative genome analysis of Subtercola boreus.</title>
        <authorList>
            <person name="Cho Y.-J."/>
            <person name="Cho A."/>
            <person name="Kim O.-S."/>
            <person name="Lee J.-I."/>
        </authorList>
    </citation>
    <scope>NUCLEOTIDE SEQUENCE [LARGE SCALE GENOMIC DNA]</scope>
    <source>
        <strain evidence="3 4">K300</strain>
    </source>
</reference>
<sequence length="239" mass="24889">MNKKTLTALTREDGFTLIELLIVVVIIGILAATAIPILLNQQKAAMNATVKSDAKNTVTEVASMLAQHPTASDLSAAPKVASKGNAVSVKGSWSSYSVCAANTDGTYSYGFTSETGTYAENCLVAADAPITTVTTANYEQYFRAALAKLQASQAANGGVKSISLADIRAIAGAATFDPSIQTSGIGGGCFTGGSCGLNLKFQDGTTTYQLDARWSQDNPNATVTIDHYPNYTPPNMPQS</sequence>
<evidence type="ECO:0000313" key="3">
    <source>
        <dbReference type="EMBL" id="RFA08077.1"/>
    </source>
</evidence>
<keyword evidence="2" id="KW-0812">Transmembrane</keyword>
<evidence type="ECO:0000313" key="4">
    <source>
        <dbReference type="Proteomes" id="UP000256486"/>
    </source>
</evidence>
<organism evidence="3 4">
    <name type="scientific">Subtercola boreus</name>
    <dbReference type="NCBI Taxonomy" id="120213"/>
    <lineage>
        <taxon>Bacteria</taxon>
        <taxon>Bacillati</taxon>
        <taxon>Actinomycetota</taxon>
        <taxon>Actinomycetes</taxon>
        <taxon>Micrococcales</taxon>
        <taxon>Microbacteriaceae</taxon>
        <taxon>Subtercola</taxon>
    </lineage>
</organism>
<feature type="transmembrane region" description="Helical" evidence="2">
    <location>
        <begin position="20"/>
        <end position="39"/>
    </location>
</feature>
<dbReference type="Proteomes" id="UP000256486">
    <property type="component" value="Unassembled WGS sequence"/>
</dbReference>
<dbReference type="InterPro" id="IPR012902">
    <property type="entry name" value="N_methyl_site"/>
</dbReference>
<dbReference type="RefSeq" id="WP_116413493.1">
    <property type="nucleotide sequence ID" value="NZ_NBWZ01000001.1"/>
</dbReference>
<dbReference type="SUPFAM" id="SSF54523">
    <property type="entry name" value="Pili subunits"/>
    <property type="match status" value="1"/>
</dbReference>
<dbReference type="NCBIfam" id="TIGR02532">
    <property type="entry name" value="IV_pilin_GFxxxE"/>
    <property type="match status" value="1"/>
</dbReference>
<keyword evidence="2" id="KW-0472">Membrane</keyword>
<evidence type="ECO:0000256" key="2">
    <source>
        <dbReference type="SAM" id="Phobius"/>
    </source>
</evidence>